<proteinExistence type="predicted"/>
<gene>
    <name evidence="1" type="ORF">ACI1P1_21105</name>
</gene>
<dbReference type="EMBL" id="JBJURJ010000015">
    <property type="protein sequence ID" value="MFM9330791.1"/>
    <property type="molecule type" value="Genomic_DNA"/>
</dbReference>
<evidence type="ECO:0000313" key="2">
    <source>
        <dbReference type="Proteomes" id="UP001631969"/>
    </source>
</evidence>
<accession>A0ACC7P3A2</accession>
<organism evidence="1 2">
    <name type="scientific">Paenibacillus mesotrionivorans</name>
    <dbReference type="NCBI Taxonomy" id="3160968"/>
    <lineage>
        <taxon>Bacteria</taxon>
        <taxon>Bacillati</taxon>
        <taxon>Bacillota</taxon>
        <taxon>Bacilli</taxon>
        <taxon>Bacillales</taxon>
        <taxon>Paenibacillaceae</taxon>
        <taxon>Paenibacillus</taxon>
    </lineage>
</organism>
<reference evidence="1" key="1">
    <citation type="submission" date="2024-12" db="EMBL/GenBank/DDBJ databases">
        <authorList>
            <person name="Wu N."/>
        </authorList>
    </citation>
    <scope>NUCLEOTIDE SEQUENCE</scope>
    <source>
        <strain evidence="1">P15</strain>
    </source>
</reference>
<dbReference type="Proteomes" id="UP001631969">
    <property type="component" value="Unassembled WGS sequence"/>
</dbReference>
<evidence type="ECO:0000313" key="1">
    <source>
        <dbReference type="EMBL" id="MFM9330791.1"/>
    </source>
</evidence>
<protein>
    <submittedName>
        <fullName evidence="1">SMI1/KNR4 family protein</fullName>
    </submittedName>
</protein>
<keyword evidence="2" id="KW-1185">Reference proteome</keyword>
<comment type="caution">
    <text evidence="1">The sequence shown here is derived from an EMBL/GenBank/DDBJ whole genome shotgun (WGS) entry which is preliminary data.</text>
</comment>
<name>A0ACC7P3A2_9BACL</name>
<sequence length="234" mass="27274">MEEKLSYLREYNPGVRMVSSKELTDIEAALIPDVWRDIFKEANTNKRKEAILKVWKNSVATELRNTISYLADYLEEVELLECGNVYSVLYTIRNPDGGIFYYEGRNPQDDMNNSELEKHWDKLPRSLRHFYGHVHNGFYYYASESMGLVPFESVTYLGDDDLEWSILEELKEPLQLDLTASFGFFTNGMGSYIVIDAANCGENEGVFWSAKRQPKYHIDFWSYVDEWTVIGFQS</sequence>